<evidence type="ECO:0000313" key="1">
    <source>
        <dbReference type="EMBL" id="WIW96105.1"/>
    </source>
</evidence>
<dbReference type="RefSeq" id="WP_285976415.1">
    <property type="nucleotide sequence ID" value="NZ_CP127221.1"/>
</dbReference>
<sequence length="40" mass="4498">MELKAIDGVEAKPVISREGEMMIAKCLAREWLPAERRKAA</sequence>
<dbReference type="EMBL" id="CP127221">
    <property type="protein sequence ID" value="WIW96105.1"/>
    <property type="molecule type" value="Genomic_DNA"/>
</dbReference>
<organism evidence="1 2">
    <name type="scientific">Altererythrobacter rubellus</name>
    <dbReference type="NCBI Taxonomy" id="2173831"/>
    <lineage>
        <taxon>Bacteria</taxon>
        <taxon>Pseudomonadati</taxon>
        <taxon>Pseudomonadota</taxon>
        <taxon>Alphaproteobacteria</taxon>
        <taxon>Sphingomonadales</taxon>
        <taxon>Erythrobacteraceae</taxon>
        <taxon>Altererythrobacter</taxon>
    </lineage>
</organism>
<accession>A0A9Y2B8P9</accession>
<name>A0A9Y2B8P9_9SPHN</name>
<protein>
    <submittedName>
        <fullName evidence="1">Uncharacterized protein</fullName>
    </submittedName>
</protein>
<dbReference type="Proteomes" id="UP001231445">
    <property type="component" value="Chromosome"/>
</dbReference>
<proteinExistence type="predicted"/>
<reference evidence="1 2" key="1">
    <citation type="submission" date="2023-06" db="EMBL/GenBank/DDBJ databases">
        <title>Altererythrobacter rubellus NBRC 112769 genome.</title>
        <authorList>
            <person name="Zhang K."/>
        </authorList>
    </citation>
    <scope>NUCLEOTIDE SEQUENCE [LARGE SCALE GENOMIC DNA]</scope>
    <source>
        <strain evidence="1 2">NBRC 112769</strain>
    </source>
</reference>
<dbReference type="KEGG" id="arue:QQX03_03070"/>
<keyword evidence="2" id="KW-1185">Reference proteome</keyword>
<evidence type="ECO:0000313" key="2">
    <source>
        <dbReference type="Proteomes" id="UP001231445"/>
    </source>
</evidence>
<gene>
    <name evidence="1" type="ORF">QQX03_03070</name>
</gene>
<dbReference type="AlphaFoldDB" id="A0A9Y2B8P9"/>